<evidence type="ECO:0000256" key="3">
    <source>
        <dbReference type="ARBA" id="ARBA00004574"/>
    </source>
</evidence>
<dbReference type="GO" id="GO:0043130">
    <property type="term" value="F:ubiquitin binding"/>
    <property type="evidence" value="ECO:0007669"/>
    <property type="project" value="InterPro"/>
</dbReference>
<evidence type="ECO:0000256" key="13">
    <source>
        <dbReference type="ARBA" id="ARBA00023125"/>
    </source>
</evidence>
<dbReference type="InterPro" id="IPR051833">
    <property type="entry name" value="TC-DDR_regulator"/>
</dbReference>
<feature type="compositionally biased region" description="Low complexity" evidence="16">
    <location>
        <begin position="76"/>
        <end position="105"/>
    </location>
</feature>
<comment type="caution">
    <text evidence="18">The sequence shown here is derived from an EMBL/GenBank/DDBJ whole genome shotgun (WGS) entry which is preliminary data.</text>
</comment>
<dbReference type="InterPro" id="IPR009060">
    <property type="entry name" value="UBA-like_sf"/>
</dbReference>
<evidence type="ECO:0000313" key="19">
    <source>
        <dbReference type="Proteomes" id="UP000469890"/>
    </source>
</evidence>
<dbReference type="InterPro" id="IPR041803">
    <property type="entry name" value="DEF1_CUE"/>
</dbReference>
<dbReference type="CDD" id="cd14368">
    <property type="entry name" value="CUE_DEF1_like"/>
    <property type="match status" value="1"/>
</dbReference>
<keyword evidence="15" id="KW-0539">Nucleus</keyword>
<feature type="region of interest" description="Disordered" evidence="16">
    <location>
        <begin position="335"/>
        <end position="389"/>
    </location>
</feature>
<dbReference type="PROSITE" id="PS51140">
    <property type="entry name" value="CUE"/>
    <property type="match status" value="1"/>
</dbReference>
<comment type="subcellular location">
    <subcellularLocation>
        <location evidence="3">Chromosome</location>
        <location evidence="3">Telomere</location>
    </subcellularLocation>
    <subcellularLocation>
        <location evidence="2">Cytoplasm</location>
    </subcellularLocation>
    <subcellularLocation>
        <location evidence="1">Nucleus</location>
    </subcellularLocation>
</comment>
<keyword evidence="13" id="KW-0238">DNA-binding</keyword>
<keyword evidence="14" id="KW-0234">DNA repair</keyword>
<dbReference type="InterPro" id="IPR003892">
    <property type="entry name" value="CUE"/>
</dbReference>
<dbReference type="Proteomes" id="UP000469890">
    <property type="component" value="Unassembled WGS sequence"/>
</dbReference>
<comment type="similarity">
    <text evidence="4">Belongs to the DEF1 family.</text>
</comment>
<feature type="compositionally biased region" description="Low complexity" evidence="16">
    <location>
        <begin position="276"/>
        <end position="295"/>
    </location>
</feature>
<feature type="compositionally biased region" description="Polar residues" evidence="16">
    <location>
        <begin position="244"/>
        <end position="259"/>
    </location>
</feature>
<dbReference type="GO" id="GO:0005634">
    <property type="term" value="C:nucleus"/>
    <property type="evidence" value="ECO:0007669"/>
    <property type="project" value="UniProtKB-SubCell"/>
</dbReference>
<dbReference type="PANTHER" id="PTHR16308">
    <property type="entry name" value="UBIQUITIN ASSOCIATED PROTEIN 2-LIKE/LINGERER"/>
    <property type="match status" value="1"/>
</dbReference>
<evidence type="ECO:0000256" key="16">
    <source>
        <dbReference type="SAM" id="MobiDB-lite"/>
    </source>
</evidence>
<feature type="region of interest" description="Disordered" evidence="16">
    <location>
        <begin position="557"/>
        <end position="615"/>
    </location>
</feature>
<feature type="compositionally biased region" description="Low complexity" evidence="16">
    <location>
        <begin position="172"/>
        <end position="189"/>
    </location>
</feature>
<accession>A0A8H4EZN9</accession>
<evidence type="ECO:0000256" key="12">
    <source>
        <dbReference type="ARBA" id="ARBA00022895"/>
    </source>
</evidence>
<dbReference type="PANTHER" id="PTHR16308:SF13">
    <property type="entry name" value="PROTEIN LINGERER"/>
    <property type="match status" value="1"/>
</dbReference>
<dbReference type="Pfam" id="PF02845">
    <property type="entry name" value="CUE"/>
    <property type="match status" value="1"/>
</dbReference>
<evidence type="ECO:0000256" key="7">
    <source>
        <dbReference type="ARBA" id="ARBA00022490"/>
    </source>
</evidence>
<dbReference type="SUPFAM" id="SSF46934">
    <property type="entry name" value="UBA-like"/>
    <property type="match status" value="1"/>
</dbReference>
<feature type="region of interest" description="Disordered" evidence="16">
    <location>
        <begin position="434"/>
        <end position="456"/>
    </location>
</feature>
<evidence type="ECO:0000256" key="15">
    <source>
        <dbReference type="ARBA" id="ARBA00023242"/>
    </source>
</evidence>
<reference evidence="18 19" key="1">
    <citation type="submission" date="2019-09" db="EMBL/GenBank/DDBJ databases">
        <authorList>
            <consortium name="DOE Joint Genome Institute"/>
            <person name="Mondo S.J."/>
            <person name="Navarro-Mendoza M.I."/>
            <person name="Perez-Arques C."/>
            <person name="Panchal S."/>
            <person name="Nicolas F.E."/>
            <person name="Ganguly P."/>
            <person name="Pangilinan J."/>
            <person name="Grigoriev I."/>
            <person name="Heitman J."/>
            <person name="Sanya K."/>
            <person name="Garre V."/>
        </authorList>
    </citation>
    <scope>NUCLEOTIDE SEQUENCE [LARGE SCALE GENOMIC DNA]</scope>
    <source>
        <strain evidence="18 19">MU402</strain>
    </source>
</reference>
<sequence length="615" mass="66805">MSTTERAQSDLKKLKSKYNSQLSTLKELFTEWTDDDLLFTLQDADGDLELAIDRISEGHASQWGEVKTKKSKKEAAAANKANLETSVSSAAPSTTTYPSYSNTTSRQSKPLKPRYSAASSSTAATTSSASRSAHHPKPHAVAWQSSKKADFDGWNTPQQKTDDGNGWNTVESSAPKKTASTPSSSTQTSNAHGGGGAKTWASLLQSKAEPEPVKKPVTNDLHDASEKELPPLQKVDDAWLSGPTPANDSLNQWDQPIQETTTKSSLSPSSPPPPTTTSNSSTTAATTTTAQPQTKKTLDDDIPIDFNSLSLKEKENVPEVSSNHPSVADILNSVKQQEQTPTSQPVQQQATEHQHQPQQPQQQQQQQQPYHHQQQQPTEQQLYHQMYQQQQQQHQYQQFGMHGYGSAFNAGYGIYGNSTNGSAAADSFFQPSSGLFNNHQQHHDNDANVNNSTKATSASTTTTAAAANGGIPAVNDMYSQQSQYNNMQSFYPYYYMQNQFNGYPSYGQPSLNPRYDQPGAGNLANSMASPYGGASSAYSSQLYGGFDDFGLGSATHQTTTATSPDANKKTTPSTTASATSSIQQPYANYFNGQSPMFSSYGQQNRGSGNQQYWNQ</sequence>
<evidence type="ECO:0000256" key="10">
    <source>
        <dbReference type="ARBA" id="ARBA00022786"/>
    </source>
</evidence>
<evidence type="ECO:0000313" key="18">
    <source>
        <dbReference type="EMBL" id="KAF1800566.1"/>
    </source>
</evidence>
<name>A0A8H4EZN9_MUCCL</name>
<keyword evidence="11" id="KW-0832">Ubl conjugation</keyword>
<feature type="compositionally biased region" description="Low complexity" evidence="16">
    <location>
        <begin position="570"/>
        <end position="581"/>
    </location>
</feature>
<feature type="compositionally biased region" description="Low complexity" evidence="16">
    <location>
        <begin position="344"/>
        <end position="389"/>
    </location>
</feature>
<feature type="compositionally biased region" description="Low complexity" evidence="16">
    <location>
        <begin position="447"/>
        <end position="456"/>
    </location>
</feature>
<evidence type="ECO:0000256" key="8">
    <source>
        <dbReference type="ARBA" id="ARBA00022553"/>
    </source>
</evidence>
<proteinExistence type="inferred from homology"/>
<evidence type="ECO:0000256" key="11">
    <source>
        <dbReference type="ARBA" id="ARBA00022843"/>
    </source>
</evidence>
<evidence type="ECO:0000256" key="1">
    <source>
        <dbReference type="ARBA" id="ARBA00004123"/>
    </source>
</evidence>
<dbReference type="GO" id="GO:0006281">
    <property type="term" value="P:DNA repair"/>
    <property type="evidence" value="ECO:0007669"/>
    <property type="project" value="UniProtKB-KW"/>
</dbReference>
<evidence type="ECO:0000259" key="17">
    <source>
        <dbReference type="PROSITE" id="PS51140"/>
    </source>
</evidence>
<feature type="compositionally biased region" description="Polar residues" evidence="16">
    <location>
        <begin position="582"/>
        <end position="615"/>
    </location>
</feature>
<keyword evidence="12" id="KW-0779">Telomere</keyword>
<evidence type="ECO:0000256" key="5">
    <source>
        <dbReference type="ARBA" id="ARBA00020536"/>
    </source>
</evidence>
<evidence type="ECO:0000256" key="2">
    <source>
        <dbReference type="ARBA" id="ARBA00004496"/>
    </source>
</evidence>
<organism evidence="18 19">
    <name type="scientific">Mucor circinelloides f. lusitanicus</name>
    <name type="common">Mucor racemosus var. lusitanicus</name>
    <dbReference type="NCBI Taxonomy" id="29924"/>
    <lineage>
        <taxon>Eukaryota</taxon>
        <taxon>Fungi</taxon>
        <taxon>Fungi incertae sedis</taxon>
        <taxon>Mucoromycota</taxon>
        <taxon>Mucoromycotina</taxon>
        <taxon>Mucoromycetes</taxon>
        <taxon>Mucorales</taxon>
        <taxon>Mucorineae</taxon>
        <taxon>Mucoraceae</taxon>
        <taxon>Mucor</taxon>
    </lineage>
</organism>
<keyword evidence="9" id="KW-0227">DNA damage</keyword>
<evidence type="ECO:0000256" key="4">
    <source>
        <dbReference type="ARBA" id="ARBA00005491"/>
    </source>
</evidence>
<keyword evidence="8" id="KW-0597">Phosphoprotein</keyword>
<keyword evidence="7" id="KW-0963">Cytoplasm</keyword>
<feature type="compositionally biased region" description="Low complexity" evidence="16">
    <location>
        <begin position="116"/>
        <end position="131"/>
    </location>
</feature>
<feature type="compositionally biased region" description="Basic and acidic residues" evidence="16">
    <location>
        <begin position="220"/>
        <end position="237"/>
    </location>
</feature>
<keyword evidence="6" id="KW-0158">Chromosome</keyword>
<gene>
    <name evidence="18" type="ORF">FB192DRAFT_1118730</name>
</gene>
<dbReference type="GO" id="GO:0003677">
    <property type="term" value="F:DNA binding"/>
    <property type="evidence" value="ECO:0007669"/>
    <property type="project" value="UniProtKB-KW"/>
</dbReference>
<keyword evidence="10" id="KW-0833">Ubl conjugation pathway</keyword>
<evidence type="ECO:0000256" key="14">
    <source>
        <dbReference type="ARBA" id="ARBA00023204"/>
    </source>
</evidence>
<dbReference type="GO" id="GO:0005737">
    <property type="term" value="C:cytoplasm"/>
    <property type="evidence" value="ECO:0007669"/>
    <property type="project" value="UniProtKB-SubCell"/>
</dbReference>
<feature type="domain" description="CUE" evidence="17">
    <location>
        <begin position="17"/>
        <end position="60"/>
    </location>
</feature>
<evidence type="ECO:0000256" key="9">
    <source>
        <dbReference type="ARBA" id="ARBA00022763"/>
    </source>
</evidence>
<dbReference type="GO" id="GO:0000781">
    <property type="term" value="C:chromosome, telomeric region"/>
    <property type="evidence" value="ECO:0007669"/>
    <property type="project" value="UniProtKB-SubCell"/>
</dbReference>
<feature type="region of interest" description="Disordered" evidence="16">
    <location>
        <begin position="59"/>
        <end position="301"/>
    </location>
</feature>
<dbReference type="AlphaFoldDB" id="A0A8H4EZN9"/>
<dbReference type="EMBL" id="JAAECE010000005">
    <property type="protein sequence ID" value="KAF1800566.1"/>
    <property type="molecule type" value="Genomic_DNA"/>
</dbReference>
<evidence type="ECO:0000256" key="6">
    <source>
        <dbReference type="ARBA" id="ARBA00022454"/>
    </source>
</evidence>
<protein>
    <recommendedName>
        <fullName evidence="5">RNA polymerase II degradation factor 1</fullName>
    </recommendedName>
</protein>